<evidence type="ECO:0000256" key="1">
    <source>
        <dbReference type="ARBA" id="ARBA00004229"/>
    </source>
</evidence>
<keyword evidence="7" id="KW-0442">Lipid degradation</keyword>
<comment type="caution">
    <text evidence="11">The sequence shown here is derived from an EMBL/GenBank/DDBJ whole genome shotgun (WGS) entry which is preliminary data.</text>
</comment>
<dbReference type="GO" id="GO:0004620">
    <property type="term" value="F:phospholipase activity"/>
    <property type="evidence" value="ECO:0007669"/>
    <property type="project" value="UniProtKB-ARBA"/>
</dbReference>
<dbReference type="GO" id="GO:0016042">
    <property type="term" value="P:lipid catabolic process"/>
    <property type="evidence" value="ECO:0007669"/>
    <property type="project" value="UniProtKB-KW"/>
</dbReference>
<dbReference type="OMA" id="DSRCARE"/>
<evidence type="ECO:0000256" key="5">
    <source>
        <dbReference type="ARBA" id="ARBA00022801"/>
    </source>
</evidence>
<dbReference type="Gene3D" id="3.40.50.1820">
    <property type="entry name" value="alpha/beta hydrolase"/>
    <property type="match status" value="1"/>
</dbReference>
<keyword evidence="5" id="KW-0378">Hydrolase</keyword>
<keyword evidence="6" id="KW-0809">Transit peptide</keyword>
<feature type="domain" description="Fungal lipase-type" evidence="10">
    <location>
        <begin position="258"/>
        <end position="443"/>
    </location>
</feature>
<evidence type="ECO:0000256" key="4">
    <source>
        <dbReference type="ARBA" id="ARBA00022640"/>
    </source>
</evidence>
<dbReference type="EMBL" id="CM035436">
    <property type="protein sequence ID" value="KAH7288042.1"/>
    <property type="molecule type" value="Genomic_DNA"/>
</dbReference>
<keyword evidence="3" id="KW-0150">Chloroplast</keyword>
<dbReference type="SUPFAM" id="SSF53474">
    <property type="entry name" value="alpha/beta-Hydrolases"/>
    <property type="match status" value="1"/>
</dbReference>
<dbReference type="OrthoDB" id="426718at2759"/>
<name>A0A8T2QVA5_CERRI</name>
<evidence type="ECO:0000313" key="11">
    <source>
        <dbReference type="EMBL" id="KAH7288042.1"/>
    </source>
</evidence>
<evidence type="ECO:0000256" key="7">
    <source>
        <dbReference type="ARBA" id="ARBA00022963"/>
    </source>
</evidence>
<dbReference type="GO" id="GO:0009507">
    <property type="term" value="C:chloroplast"/>
    <property type="evidence" value="ECO:0007669"/>
    <property type="project" value="UniProtKB-SubCell"/>
</dbReference>
<dbReference type="PANTHER" id="PTHR31403:SF54">
    <property type="entry name" value="PHOSPHOLIPASE A(1) DAD1, CHLOROPLASTIC"/>
    <property type="match status" value="1"/>
</dbReference>
<accession>A0A8T2QVA5</accession>
<dbReference type="InterPro" id="IPR029058">
    <property type="entry name" value="AB_hydrolase_fold"/>
</dbReference>
<evidence type="ECO:0000256" key="8">
    <source>
        <dbReference type="ARBA" id="ARBA00023098"/>
    </source>
</evidence>
<evidence type="ECO:0000256" key="6">
    <source>
        <dbReference type="ARBA" id="ARBA00022946"/>
    </source>
</evidence>
<keyword evidence="4" id="KW-0934">Plastid</keyword>
<feature type="region of interest" description="Disordered" evidence="9">
    <location>
        <begin position="285"/>
        <end position="309"/>
    </location>
</feature>
<dbReference type="CDD" id="cd00519">
    <property type="entry name" value="Lipase_3"/>
    <property type="match status" value="1"/>
</dbReference>
<evidence type="ECO:0000256" key="9">
    <source>
        <dbReference type="SAM" id="MobiDB-lite"/>
    </source>
</evidence>
<reference evidence="11" key="1">
    <citation type="submission" date="2021-08" db="EMBL/GenBank/DDBJ databases">
        <title>WGS assembly of Ceratopteris richardii.</title>
        <authorList>
            <person name="Marchant D.B."/>
            <person name="Chen G."/>
            <person name="Jenkins J."/>
            <person name="Shu S."/>
            <person name="Leebens-Mack J."/>
            <person name="Grimwood J."/>
            <person name="Schmutz J."/>
            <person name="Soltis P."/>
            <person name="Soltis D."/>
            <person name="Chen Z.-H."/>
        </authorList>
    </citation>
    <scope>NUCLEOTIDE SEQUENCE</scope>
    <source>
        <strain evidence="11">Whitten #5841</strain>
        <tissue evidence="11">Leaf</tissue>
    </source>
</reference>
<sequence length="631" mass="70936">MEVRTALAPEPSISAIASLNKKPMWPSPGESAHANGLPKKQGARPLRFWREDAAPQVQVARTHCRSSISESIISSPSVTHPAMQNVSASTPMSNSPRTLLTPSFNGYPSPFRHDVLESLERIFRSSPNGQLSKRWREYHGCNYWSGLLSPLDPDLKAEIVKYGDLVQATYDAFDNKDSETRGHCIYKEQELLEKAGLSGTGYTVTKYIYATSDIHLLPKWMERSIGRSEGRHETAWIGFIAVATDAREIARLGRRDIVIVWRGTVTQCEWLEDVDGTMVQPGDSFMVDESLPSTSSSQQQKQKQQLHDGSHHHLDCEAVGVERGFLTLYTTRNGDAASTHGHLSACKQVRDELKRLMNLYKDEKDSELSITITGHSLGGALALMSAYDITEHSVVEKDVPVSVISFAAPRVGNAAFKARLEQAGVKVLRVVNTNDMVPKVPGILVHEESPLPGSSPSTQALARHDRHYSWSTYVHAGVELRLNNYFSPFLKKNVNMVGSHNLQLYLHLVDGYRSSSMPFVCVSAERHRQIKPFPSQIIGNKQHECSPHTREKIRVCMRFMKRDIALVNKESALLVDDLHVENNWHEKHIPKPSPRLSPLPPKKEPQRNHFNNFMRYLPQSHFEDISHSIFV</sequence>
<evidence type="ECO:0000259" key="10">
    <source>
        <dbReference type="Pfam" id="PF01764"/>
    </source>
</evidence>
<keyword evidence="12" id="KW-1185">Reference proteome</keyword>
<organism evidence="11 12">
    <name type="scientific">Ceratopteris richardii</name>
    <name type="common">Triangle waterfern</name>
    <dbReference type="NCBI Taxonomy" id="49495"/>
    <lineage>
        <taxon>Eukaryota</taxon>
        <taxon>Viridiplantae</taxon>
        <taxon>Streptophyta</taxon>
        <taxon>Embryophyta</taxon>
        <taxon>Tracheophyta</taxon>
        <taxon>Polypodiopsida</taxon>
        <taxon>Polypodiidae</taxon>
        <taxon>Polypodiales</taxon>
        <taxon>Pteridineae</taxon>
        <taxon>Pteridaceae</taxon>
        <taxon>Parkerioideae</taxon>
        <taxon>Ceratopteris</taxon>
    </lineage>
</organism>
<protein>
    <recommendedName>
        <fullName evidence="10">Fungal lipase-type domain-containing protein</fullName>
    </recommendedName>
</protein>
<evidence type="ECO:0000256" key="3">
    <source>
        <dbReference type="ARBA" id="ARBA00022528"/>
    </source>
</evidence>
<dbReference type="AlphaFoldDB" id="A0A8T2QVA5"/>
<comment type="similarity">
    <text evidence="2">Belongs to the AB hydrolase superfamily. Lipase family.</text>
</comment>
<comment type="subcellular location">
    <subcellularLocation>
        <location evidence="1">Plastid</location>
        <location evidence="1">Chloroplast</location>
    </subcellularLocation>
</comment>
<evidence type="ECO:0000256" key="2">
    <source>
        <dbReference type="ARBA" id="ARBA00010701"/>
    </source>
</evidence>
<dbReference type="Pfam" id="PF01764">
    <property type="entry name" value="Lipase_3"/>
    <property type="match status" value="1"/>
</dbReference>
<dbReference type="Proteomes" id="UP000825935">
    <property type="component" value="Chromosome 31"/>
</dbReference>
<dbReference type="InterPro" id="IPR002921">
    <property type="entry name" value="Fungal_lipase-type"/>
</dbReference>
<proteinExistence type="inferred from homology"/>
<gene>
    <name evidence="11" type="ORF">KP509_31G009100</name>
</gene>
<evidence type="ECO:0000313" key="12">
    <source>
        <dbReference type="Proteomes" id="UP000825935"/>
    </source>
</evidence>
<keyword evidence="8" id="KW-0443">Lipid metabolism</keyword>
<dbReference type="PANTHER" id="PTHR31403">
    <property type="entry name" value="PHOSPHOLIPASE A1-IBETA2, CHLOROPLASTIC"/>
    <property type="match status" value="1"/>
</dbReference>